<reference evidence="18 19" key="1">
    <citation type="submission" date="2012-08" db="EMBL/GenBank/DDBJ databases">
        <title>Oryza genome evolution.</title>
        <authorList>
            <person name="Wing R.A."/>
        </authorList>
    </citation>
    <scope>NUCLEOTIDE SEQUENCE</scope>
</reference>
<evidence type="ECO:0000256" key="12">
    <source>
        <dbReference type="ARBA" id="ARBA00022839"/>
    </source>
</evidence>
<evidence type="ECO:0000256" key="14">
    <source>
        <dbReference type="ARBA" id="ARBA00023015"/>
    </source>
</evidence>
<organism evidence="18 19">
    <name type="scientific">Leersia perrieri</name>
    <dbReference type="NCBI Taxonomy" id="77586"/>
    <lineage>
        <taxon>Eukaryota</taxon>
        <taxon>Viridiplantae</taxon>
        <taxon>Streptophyta</taxon>
        <taxon>Embryophyta</taxon>
        <taxon>Tracheophyta</taxon>
        <taxon>Spermatophyta</taxon>
        <taxon>Magnoliopsida</taxon>
        <taxon>Liliopsida</taxon>
        <taxon>Poales</taxon>
        <taxon>Poaceae</taxon>
        <taxon>BOP clade</taxon>
        <taxon>Oryzoideae</taxon>
        <taxon>Oryzeae</taxon>
        <taxon>Oryzinae</taxon>
        <taxon>Leersia</taxon>
    </lineage>
</organism>
<dbReference type="Gene3D" id="3.30.420.10">
    <property type="entry name" value="Ribonuclease H-like superfamily/Ribonuclease H"/>
    <property type="match status" value="1"/>
</dbReference>
<dbReference type="EC" id="3.1.13.4" evidence="7"/>
<keyword evidence="13" id="KW-0694">RNA-binding</keyword>
<keyword evidence="8" id="KW-0963">Cytoplasm</keyword>
<evidence type="ECO:0000256" key="6">
    <source>
        <dbReference type="ARBA" id="ARBA00011757"/>
    </source>
</evidence>
<keyword evidence="19" id="KW-1185">Reference proteome</keyword>
<evidence type="ECO:0000256" key="17">
    <source>
        <dbReference type="ARBA" id="ARBA00025148"/>
    </source>
</evidence>
<evidence type="ECO:0000256" key="16">
    <source>
        <dbReference type="ARBA" id="ARBA00023242"/>
    </source>
</evidence>
<comment type="subcellular location">
    <subcellularLocation>
        <location evidence="4">Cytoplasm</location>
    </subcellularLocation>
    <subcellularLocation>
        <location evidence="3">Nucleus</location>
    </subcellularLocation>
</comment>
<evidence type="ECO:0000256" key="4">
    <source>
        <dbReference type="ARBA" id="ARBA00004496"/>
    </source>
</evidence>
<dbReference type="GO" id="GO:0000289">
    <property type="term" value="P:nuclear-transcribed mRNA poly(A) tail shortening"/>
    <property type="evidence" value="ECO:0007669"/>
    <property type="project" value="UniProtKB-ARBA"/>
</dbReference>
<accession>A0A0D9X8A5</accession>
<evidence type="ECO:0000313" key="18">
    <source>
        <dbReference type="EnsemblPlants" id="LPERR08G13350.1"/>
    </source>
</evidence>
<comment type="similarity">
    <text evidence="5">Belongs to the CAF1 family.</text>
</comment>
<evidence type="ECO:0000256" key="8">
    <source>
        <dbReference type="ARBA" id="ARBA00022490"/>
    </source>
</evidence>
<dbReference type="GO" id="GO:0005634">
    <property type="term" value="C:nucleus"/>
    <property type="evidence" value="ECO:0007669"/>
    <property type="project" value="UniProtKB-SubCell"/>
</dbReference>
<evidence type="ECO:0000256" key="11">
    <source>
        <dbReference type="ARBA" id="ARBA00022801"/>
    </source>
</evidence>
<proteinExistence type="inferred from homology"/>
<dbReference type="GO" id="GO:0004535">
    <property type="term" value="F:poly(A)-specific ribonuclease activity"/>
    <property type="evidence" value="ECO:0007669"/>
    <property type="project" value="UniProtKB-EC"/>
</dbReference>
<dbReference type="GO" id="GO:0003723">
    <property type="term" value="F:RNA binding"/>
    <property type="evidence" value="ECO:0007669"/>
    <property type="project" value="UniProtKB-KW"/>
</dbReference>
<evidence type="ECO:0000256" key="1">
    <source>
        <dbReference type="ARBA" id="ARBA00001663"/>
    </source>
</evidence>
<comment type="catalytic activity">
    <reaction evidence="1">
        <text>Exonucleolytic cleavage of poly(A) to 5'-AMP.</text>
        <dbReference type="EC" id="3.1.13.4"/>
    </reaction>
</comment>
<dbReference type="STRING" id="77586.A0A0D9X8A5"/>
<evidence type="ECO:0000313" key="19">
    <source>
        <dbReference type="Proteomes" id="UP000032180"/>
    </source>
</evidence>
<reference evidence="19" key="2">
    <citation type="submission" date="2013-12" db="EMBL/GenBank/DDBJ databases">
        <authorList>
            <person name="Yu Y."/>
            <person name="Lee S."/>
            <person name="de Baynast K."/>
            <person name="Wissotski M."/>
            <person name="Liu L."/>
            <person name="Talag J."/>
            <person name="Goicoechea J."/>
            <person name="Angelova A."/>
            <person name="Jetty R."/>
            <person name="Kudrna D."/>
            <person name="Golser W."/>
            <person name="Rivera L."/>
            <person name="Zhang J."/>
            <person name="Wing R."/>
        </authorList>
    </citation>
    <scope>NUCLEOTIDE SEQUENCE</scope>
</reference>
<dbReference type="AlphaFoldDB" id="A0A0D9X8A5"/>
<dbReference type="Gramene" id="LPERR08G13350.1">
    <property type="protein sequence ID" value="LPERR08G13350.1"/>
    <property type="gene ID" value="LPERR08G13350"/>
</dbReference>
<protein>
    <recommendedName>
        <fullName evidence="7">poly(A)-specific ribonuclease</fullName>
        <ecNumber evidence="7">3.1.13.4</ecNumber>
    </recommendedName>
</protein>
<evidence type="ECO:0000256" key="13">
    <source>
        <dbReference type="ARBA" id="ARBA00022884"/>
    </source>
</evidence>
<keyword evidence="14" id="KW-0805">Transcription regulation</keyword>
<dbReference type="EnsemblPlants" id="LPERR08G13350.1">
    <property type="protein sequence ID" value="LPERR08G13350.1"/>
    <property type="gene ID" value="LPERR08G13350"/>
</dbReference>
<dbReference type="eggNOG" id="KOG0304">
    <property type="taxonomic scope" value="Eukaryota"/>
</dbReference>
<dbReference type="InterPro" id="IPR012337">
    <property type="entry name" value="RNaseH-like_sf"/>
</dbReference>
<evidence type="ECO:0000256" key="2">
    <source>
        <dbReference type="ARBA" id="ARBA00001968"/>
    </source>
</evidence>
<comment type="cofactor">
    <cofactor evidence="2">
        <name>a divalent metal cation</name>
        <dbReference type="ChEBI" id="CHEBI:60240"/>
    </cofactor>
</comment>
<dbReference type="GO" id="GO:0030014">
    <property type="term" value="C:CCR4-NOT complex"/>
    <property type="evidence" value="ECO:0007669"/>
    <property type="project" value="InterPro"/>
</dbReference>
<dbReference type="Proteomes" id="UP000032180">
    <property type="component" value="Chromosome 8"/>
</dbReference>
<dbReference type="InterPro" id="IPR006941">
    <property type="entry name" value="RNase_CAF1"/>
</dbReference>
<keyword evidence="16" id="KW-0539">Nucleus</keyword>
<dbReference type="GO" id="GO:0006952">
    <property type="term" value="P:defense response"/>
    <property type="evidence" value="ECO:0007669"/>
    <property type="project" value="UniProtKB-ARBA"/>
</dbReference>
<keyword evidence="11" id="KW-0378">Hydrolase</keyword>
<dbReference type="GO" id="GO:0046872">
    <property type="term" value="F:metal ion binding"/>
    <property type="evidence" value="ECO:0007669"/>
    <property type="project" value="UniProtKB-KW"/>
</dbReference>
<name>A0A0D9X8A5_9ORYZ</name>
<evidence type="ECO:0000256" key="9">
    <source>
        <dbReference type="ARBA" id="ARBA00022722"/>
    </source>
</evidence>
<dbReference type="PANTHER" id="PTHR10797">
    <property type="entry name" value="CCR4-NOT TRANSCRIPTION COMPLEX SUBUNIT"/>
    <property type="match status" value="1"/>
</dbReference>
<dbReference type="InterPro" id="IPR036397">
    <property type="entry name" value="RNaseH_sf"/>
</dbReference>
<comment type="subunit">
    <text evidence="6">Component of the CCR4-NOT complex, at least composed of CRR4 and CAF1 proteins.</text>
</comment>
<comment type="function">
    <text evidence="17">Ubiquitous transcription factor required for a diverse set of processes. It is a component of the CCR4 complex involved in the control of gene expression.</text>
</comment>
<reference evidence="18" key="3">
    <citation type="submission" date="2015-04" db="UniProtKB">
        <authorList>
            <consortium name="EnsemblPlants"/>
        </authorList>
    </citation>
    <scope>IDENTIFICATION</scope>
</reference>
<dbReference type="InterPro" id="IPR039637">
    <property type="entry name" value="CNOT7/CNOT8/Pop2"/>
</dbReference>
<dbReference type="HOGENOM" id="CLU_027974_0_1_1"/>
<evidence type="ECO:0000256" key="7">
    <source>
        <dbReference type="ARBA" id="ARBA00012161"/>
    </source>
</evidence>
<dbReference type="SUPFAM" id="SSF53098">
    <property type="entry name" value="Ribonuclease H-like"/>
    <property type="match status" value="1"/>
</dbReference>
<sequence>MAASPPSPPASVEKSPEDGGVEIREVWAWNLEAEIAAISDEVDRYRFVAMDTEFPGTVCRPLAIFPTSDELNYATLVANVNLLKLIQIGLTLSDERGELPRRGTDGRRCIWQFNFCGFSPRNDPHNSDSIQLLRASGIDFDRFADEGADPIRFAELLMSSGVVLNADVQWITFHSGYDFGYLLRLLTGRNLPDTMPAFFDLIRIYFPVLYDIKHLMKFCSNLHGGLSKLGELLAVKRVGISHQAGSDSLLTLECYNKMKEAYFKGSTDKHAGVLYGLLLEDGLNRPSSSKPNQ</sequence>
<evidence type="ECO:0000256" key="15">
    <source>
        <dbReference type="ARBA" id="ARBA00023163"/>
    </source>
</evidence>
<keyword evidence="15" id="KW-0804">Transcription</keyword>
<dbReference type="GO" id="GO:0005737">
    <property type="term" value="C:cytoplasm"/>
    <property type="evidence" value="ECO:0007669"/>
    <property type="project" value="UniProtKB-SubCell"/>
</dbReference>
<keyword evidence="9" id="KW-0540">Nuclease</keyword>
<keyword evidence="12" id="KW-0269">Exonuclease</keyword>
<evidence type="ECO:0000256" key="3">
    <source>
        <dbReference type="ARBA" id="ARBA00004123"/>
    </source>
</evidence>
<evidence type="ECO:0000256" key="10">
    <source>
        <dbReference type="ARBA" id="ARBA00022723"/>
    </source>
</evidence>
<evidence type="ECO:0000256" key="5">
    <source>
        <dbReference type="ARBA" id="ARBA00008372"/>
    </source>
</evidence>
<dbReference type="Pfam" id="PF04857">
    <property type="entry name" value="CAF1"/>
    <property type="match status" value="1"/>
</dbReference>
<keyword evidence="10" id="KW-0479">Metal-binding</keyword>
<dbReference type="GO" id="GO:0009617">
    <property type="term" value="P:response to bacterium"/>
    <property type="evidence" value="ECO:0007669"/>
    <property type="project" value="UniProtKB-ARBA"/>
</dbReference>
<dbReference type="FunFam" id="3.30.420.10:FF:000027">
    <property type="entry name" value="Putative CCR4-associated factor 1 7"/>
    <property type="match status" value="1"/>
</dbReference>